<evidence type="ECO:0000313" key="1">
    <source>
        <dbReference type="EMBL" id="KAB2797458.1"/>
    </source>
</evidence>
<reference evidence="1 2" key="1">
    <citation type="submission" date="2019-09" db="EMBL/GenBank/DDBJ databases">
        <title>Taxonomic organization of the family Brucellaceae based on a phylogenomic approach.</title>
        <authorList>
            <person name="Leclercq S."/>
            <person name="Cloeckaert A."/>
            <person name="Zygmunt M.S."/>
        </authorList>
    </citation>
    <scope>NUCLEOTIDE SEQUENCE [LARGE SCALE GENOMIC DNA]</scope>
    <source>
        <strain evidence="1 2">CCUG 34461</strain>
    </source>
</reference>
<sequence>MSHGPKLAAILAAKDVPVDQLLAGVAHRAREAGLRVAGFLQHRESNTDECCRDIEIEHIGTGVTQIISQSLGSGSKGCRLDPAALADVAGSLLAELDSGADMLILNRFGKGETEGHGFRSIIEIAYARQIPVLTVVRETYVEGWNDFAGDCGVLLAPDSQATLGWFDRVTEPRQLSEAV</sequence>
<proteinExistence type="predicted"/>
<organism evidence="1 2">
    <name type="scientific">Brucella anthropi</name>
    <name type="common">Ochrobactrum anthropi</name>
    <dbReference type="NCBI Taxonomy" id="529"/>
    <lineage>
        <taxon>Bacteria</taxon>
        <taxon>Pseudomonadati</taxon>
        <taxon>Pseudomonadota</taxon>
        <taxon>Alphaproteobacteria</taxon>
        <taxon>Hyphomicrobiales</taxon>
        <taxon>Brucellaceae</taxon>
        <taxon>Brucella/Ochrobactrum group</taxon>
        <taxon>Brucella</taxon>
    </lineage>
</organism>
<dbReference type="InterPro" id="IPR018912">
    <property type="entry name" value="DUF2478"/>
</dbReference>
<gene>
    <name evidence="1" type="ORF">F9L06_14190</name>
</gene>
<dbReference type="RefSeq" id="WP_036587132.1">
    <property type="nucleotide sequence ID" value="NZ_JBHYKA010000002.1"/>
</dbReference>
<dbReference type="Pfam" id="PF10649">
    <property type="entry name" value="DUF2478"/>
    <property type="match status" value="1"/>
</dbReference>
<evidence type="ECO:0000313" key="2">
    <source>
        <dbReference type="Proteomes" id="UP000441102"/>
    </source>
</evidence>
<dbReference type="Proteomes" id="UP000441102">
    <property type="component" value="Unassembled WGS sequence"/>
</dbReference>
<comment type="caution">
    <text evidence="1">The sequence shown here is derived from an EMBL/GenBank/DDBJ whole genome shotgun (WGS) entry which is preliminary data.</text>
</comment>
<name>A0A011UH03_BRUAN</name>
<dbReference type="EMBL" id="WBWX01000004">
    <property type="protein sequence ID" value="KAB2797458.1"/>
    <property type="molecule type" value="Genomic_DNA"/>
</dbReference>
<protein>
    <submittedName>
        <fullName evidence="1">DUF2478 domain-containing protein</fullName>
    </submittedName>
</protein>
<dbReference type="AlphaFoldDB" id="A0A011UH03"/>
<accession>A0A011UH03</accession>